<dbReference type="InterPro" id="IPR010730">
    <property type="entry name" value="HET"/>
</dbReference>
<reference evidence="3" key="3">
    <citation type="submission" date="2025-08" db="UniProtKB">
        <authorList>
            <consortium name="RefSeq"/>
        </authorList>
    </citation>
    <scope>IDENTIFICATION</scope>
    <source>
        <strain evidence="3">CBS 342.82</strain>
    </source>
</reference>
<sequence>LRLLRLRPGTRELPIQGDLIVRPVFEGNISYIALSYSWGTHAKTQTVFLRAGRTSLNISPHLHAALRHLRDQERCVDVWVDAICINQENDLERTAQVQIMAQIYSQADEVRIWLG</sequence>
<dbReference type="GeneID" id="54358428"/>
<reference evidence="3" key="2">
    <citation type="submission" date="2020-04" db="EMBL/GenBank/DDBJ databases">
        <authorList>
            <consortium name="NCBI Genome Project"/>
        </authorList>
    </citation>
    <scope>NUCLEOTIDE SEQUENCE</scope>
    <source>
        <strain evidence="3">CBS 342.82</strain>
    </source>
</reference>
<dbReference type="PANTHER" id="PTHR24148:SF73">
    <property type="entry name" value="HET DOMAIN PROTEIN (AFU_ORTHOLOGUE AFUA_8G01020)"/>
    <property type="match status" value="1"/>
</dbReference>
<feature type="non-terminal residue" evidence="3">
    <location>
        <position position="115"/>
    </location>
</feature>
<proteinExistence type="predicted"/>
<dbReference type="RefSeq" id="XP_033455159.1">
    <property type="nucleotide sequence ID" value="XM_033600628.1"/>
</dbReference>
<reference evidence="3" key="1">
    <citation type="submission" date="2020-01" db="EMBL/GenBank/DDBJ databases">
        <authorList>
            <consortium name="DOE Joint Genome Institute"/>
            <person name="Haridas S."/>
            <person name="Albert R."/>
            <person name="Binder M."/>
            <person name="Bloem J."/>
            <person name="Labutti K."/>
            <person name="Salamov A."/>
            <person name="Andreopoulos B."/>
            <person name="Baker S.E."/>
            <person name="Barry K."/>
            <person name="Bills G."/>
            <person name="Bluhm B.H."/>
            <person name="Cannon C."/>
            <person name="Castanera R."/>
            <person name="Culley D.E."/>
            <person name="Daum C."/>
            <person name="Ezra D."/>
            <person name="Gonzalez J.B."/>
            <person name="Henrissat B."/>
            <person name="Kuo A."/>
            <person name="Liang C."/>
            <person name="Lipzen A."/>
            <person name="Lutzoni F."/>
            <person name="Magnuson J."/>
            <person name="Mondo S."/>
            <person name="Nolan M."/>
            <person name="Ohm R."/>
            <person name="Pangilinan J."/>
            <person name="Park H.-J."/>
            <person name="Ramirez L."/>
            <person name="Alfaro M."/>
            <person name="Sun H."/>
            <person name="Tritt A."/>
            <person name="Yoshinaga Y."/>
            <person name="Zwiers L.-H."/>
            <person name="Turgeon B.G."/>
            <person name="Goodwin S.B."/>
            <person name="Spatafora J.W."/>
            <person name="Crous P.W."/>
            <person name="Grigoriev I.V."/>
        </authorList>
    </citation>
    <scope>NUCLEOTIDE SEQUENCE</scope>
    <source>
        <strain evidence="3">CBS 342.82</strain>
    </source>
</reference>
<protein>
    <submittedName>
        <fullName evidence="3">HET-domain-containing protein</fullName>
    </submittedName>
</protein>
<gene>
    <name evidence="3" type="ORF">K489DRAFT_308995</name>
</gene>
<evidence type="ECO:0000313" key="2">
    <source>
        <dbReference type="Proteomes" id="UP000504637"/>
    </source>
</evidence>
<dbReference type="Pfam" id="PF06985">
    <property type="entry name" value="HET"/>
    <property type="match status" value="1"/>
</dbReference>
<evidence type="ECO:0000259" key="1">
    <source>
        <dbReference type="Pfam" id="PF06985"/>
    </source>
</evidence>
<organism evidence="3">
    <name type="scientific">Dissoconium aciculare CBS 342.82</name>
    <dbReference type="NCBI Taxonomy" id="1314786"/>
    <lineage>
        <taxon>Eukaryota</taxon>
        <taxon>Fungi</taxon>
        <taxon>Dikarya</taxon>
        <taxon>Ascomycota</taxon>
        <taxon>Pezizomycotina</taxon>
        <taxon>Dothideomycetes</taxon>
        <taxon>Dothideomycetidae</taxon>
        <taxon>Mycosphaerellales</taxon>
        <taxon>Dissoconiaceae</taxon>
        <taxon>Dissoconium</taxon>
    </lineage>
</organism>
<dbReference type="InterPro" id="IPR052895">
    <property type="entry name" value="HetReg/Transcr_Mod"/>
</dbReference>
<dbReference type="PANTHER" id="PTHR24148">
    <property type="entry name" value="ANKYRIN REPEAT DOMAIN-CONTAINING PROTEIN 39 HOMOLOG-RELATED"/>
    <property type="match status" value="1"/>
</dbReference>
<dbReference type="OrthoDB" id="2157530at2759"/>
<dbReference type="AlphaFoldDB" id="A0A6J3LR76"/>
<feature type="non-terminal residue" evidence="3">
    <location>
        <position position="1"/>
    </location>
</feature>
<evidence type="ECO:0000313" key="3">
    <source>
        <dbReference type="RefSeq" id="XP_033455159.1"/>
    </source>
</evidence>
<keyword evidence="2" id="KW-1185">Reference proteome</keyword>
<dbReference type="Proteomes" id="UP000504637">
    <property type="component" value="Unplaced"/>
</dbReference>
<feature type="domain" description="Heterokaryon incompatibility" evidence="1">
    <location>
        <begin position="31"/>
        <end position="115"/>
    </location>
</feature>
<accession>A0A6J3LR76</accession>
<name>A0A6J3LR76_9PEZI</name>